<dbReference type="Proteomes" id="UP000593565">
    <property type="component" value="Unassembled WGS sequence"/>
</dbReference>
<dbReference type="EMBL" id="JAAGNN010000017">
    <property type="protein sequence ID" value="KAF4077866.1"/>
    <property type="molecule type" value="Genomic_DNA"/>
</dbReference>
<comment type="caution">
    <text evidence="1">The sequence shown here is derived from an EMBL/GenBank/DDBJ whole genome shotgun (WGS) entry which is preliminary data.</text>
</comment>
<keyword evidence="2" id="KW-1185">Reference proteome</keyword>
<evidence type="ECO:0000313" key="1">
    <source>
        <dbReference type="EMBL" id="KAF4077866.1"/>
    </source>
</evidence>
<sequence>MSTSGPMCQYFVWGPLFSSTALTLLSMEFTRASQVATGVLFHSSMTTSRSWWMLETLCSSSLSLRMPHRCSTGFRSGDMLGQFITFTLSFFNKAVVILEVGLGSLSCWNTE</sequence>
<evidence type="ECO:0000313" key="2">
    <source>
        <dbReference type="Proteomes" id="UP000593565"/>
    </source>
</evidence>
<dbReference type="AlphaFoldDB" id="A0A7J6A531"/>
<proteinExistence type="predicted"/>
<gene>
    <name evidence="1" type="ORF">AMELA_G00193020</name>
</gene>
<organism evidence="1 2">
    <name type="scientific">Ameiurus melas</name>
    <name type="common">Black bullhead</name>
    <name type="synonym">Silurus melas</name>
    <dbReference type="NCBI Taxonomy" id="219545"/>
    <lineage>
        <taxon>Eukaryota</taxon>
        <taxon>Metazoa</taxon>
        <taxon>Chordata</taxon>
        <taxon>Craniata</taxon>
        <taxon>Vertebrata</taxon>
        <taxon>Euteleostomi</taxon>
        <taxon>Actinopterygii</taxon>
        <taxon>Neopterygii</taxon>
        <taxon>Teleostei</taxon>
        <taxon>Ostariophysi</taxon>
        <taxon>Siluriformes</taxon>
        <taxon>Ictaluridae</taxon>
        <taxon>Ameiurus</taxon>
    </lineage>
</organism>
<accession>A0A7J6A531</accession>
<reference evidence="1 2" key="1">
    <citation type="submission" date="2020-02" db="EMBL/GenBank/DDBJ databases">
        <title>A chromosome-scale genome assembly of the black bullhead catfish (Ameiurus melas).</title>
        <authorList>
            <person name="Wen M."/>
            <person name="Zham M."/>
            <person name="Cabau C."/>
            <person name="Klopp C."/>
            <person name="Donnadieu C."/>
            <person name="Roques C."/>
            <person name="Bouchez O."/>
            <person name="Lampietro C."/>
            <person name="Jouanno E."/>
            <person name="Herpin A."/>
            <person name="Louis A."/>
            <person name="Berthelot C."/>
            <person name="Parey E."/>
            <person name="Roest-Crollius H."/>
            <person name="Braasch I."/>
            <person name="Postlethwait J."/>
            <person name="Robinson-Rechavi M."/>
            <person name="Echchiki A."/>
            <person name="Begum T."/>
            <person name="Montfort J."/>
            <person name="Schartl M."/>
            <person name="Bobe J."/>
            <person name="Guiguen Y."/>
        </authorList>
    </citation>
    <scope>NUCLEOTIDE SEQUENCE [LARGE SCALE GENOMIC DNA]</scope>
    <source>
        <strain evidence="1">M_S1</strain>
        <tissue evidence="1">Blood</tissue>
    </source>
</reference>
<protein>
    <submittedName>
        <fullName evidence="1">Uncharacterized protein</fullName>
    </submittedName>
</protein>
<name>A0A7J6A531_AMEME</name>